<reference evidence="11 12" key="2">
    <citation type="submission" date="2020-03" db="EMBL/GenBank/DDBJ databases">
        <authorList>
            <person name="Ichikawa N."/>
            <person name="Kimura A."/>
            <person name="Kitahashi Y."/>
            <person name="Uohara A."/>
        </authorList>
    </citation>
    <scope>NUCLEOTIDE SEQUENCE [LARGE SCALE GENOMIC DNA]</scope>
    <source>
        <strain evidence="11 12">NBRC 108638</strain>
    </source>
</reference>
<evidence type="ECO:0000256" key="3">
    <source>
        <dbReference type="ARBA" id="ARBA00022676"/>
    </source>
</evidence>
<dbReference type="AlphaFoldDB" id="A0A6V8KZE8"/>
<reference evidence="11 12" key="1">
    <citation type="submission" date="2020-03" db="EMBL/GenBank/DDBJ databases">
        <title>Whole genome shotgun sequence of Phytohabitans rumicis NBRC 108638.</title>
        <authorList>
            <person name="Komaki H."/>
            <person name="Tamura T."/>
        </authorList>
    </citation>
    <scope>NUCLEOTIDE SEQUENCE [LARGE SCALE GENOMIC DNA]</scope>
    <source>
        <strain evidence="11 12">NBRC 108638</strain>
    </source>
</reference>
<organism evidence="11 12">
    <name type="scientific">Phytohabitans rumicis</name>
    <dbReference type="NCBI Taxonomy" id="1076125"/>
    <lineage>
        <taxon>Bacteria</taxon>
        <taxon>Bacillati</taxon>
        <taxon>Actinomycetota</taxon>
        <taxon>Actinomycetes</taxon>
        <taxon>Micromonosporales</taxon>
        <taxon>Micromonosporaceae</taxon>
    </lineage>
</organism>
<keyword evidence="6 9" id="KW-1133">Transmembrane helix</keyword>
<feature type="transmembrane region" description="Helical" evidence="9">
    <location>
        <begin position="9"/>
        <end position="28"/>
    </location>
</feature>
<feature type="region of interest" description="Disordered" evidence="8">
    <location>
        <begin position="284"/>
        <end position="312"/>
    </location>
</feature>
<keyword evidence="7 9" id="KW-0472">Membrane</keyword>
<name>A0A6V8KZE8_9ACTN</name>
<evidence type="ECO:0000256" key="1">
    <source>
        <dbReference type="ARBA" id="ARBA00004651"/>
    </source>
</evidence>
<evidence type="ECO:0000256" key="8">
    <source>
        <dbReference type="SAM" id="MobiDB-lite"/>
    </source>
</evidence>
<dbReference type="PANTHER" id="PTHR33908:SF3">
    <property type="entry name" value="UNDECAPRENYL PHOSPHATE-ALPHA-4-AMINO-4-DEOXY-L-ARABINOSE ARABINOSYL TRANSFERASE"/>
    <property type="match status" value="1"/>
</dbReference>
<comment type="caution">
    <text evidence="11">The sequence shown here is derived from an EMBL/GenBank/DDBJ whole genome shotgun (WGS) entry which is preliminary data.</text>
</comment>
<evidence type="ECO:0000259" key="10">
    <source>
        <dbReference type="Pfam" id="PF13231"/>
    </source>
</evidence>
<dbReference type="GO" id="GO:0016763">
    <property type="term" value="F:pentosyltransferase activity"/>
    <property type="evidence" value="ECO:0007669"/>
    <property type="project" value="TreeGrafter"/>
</dbReference>
<keyword evidence="3" id="KW-0328">Glycosyltransferase</keyword>
<dbReference type="GO" id="GO:0009103">
    <property type="term" value="P:lipopolysaccharide biosynthetic process"/>
    <property type="evidence" value="ECO:0007669"/>
    <property type="project" value="UniProtKB-ARBA"/>
</dbReference>
<keyword evidence="12" id="KW-1185">Reference proteome</keyword>
<dbReference type="Proteomes" id="UP000482960">
    <property type="component" value="Unassembled WGS sequence"/>
</dbReference>
<evidence type="ECO:0000256" key="9">
    <source>
        <dbReference type="SAM" id="Phobius"/>
    </source>
</evidence>
<dbReference type="PANTHER" id="PTHR33908">
    <property type="entry name" value="MANNOSYLTRANSFERASE YKCB-RELATED"/>
    <property type="match status" value="1"/>
</dbReference>
<gene>
    <name evidence="11" type="ORF">Prum_028460</name>
</gene>
<evidence type="ECO:0000256" key="5">
    <source>
        <dbReference type="ARBA" id="ARBA00022692"/>
    </source>
</evidence>
<sequence length="312" mass="31662">MTETPARRYHLAALIVLLAGTAALYLYGLGSSGNANSFYAAAVQAGTQSWKALFFGSSDAANFITVDKPPASLWVMALSGRIFGFSSWSMLAPQALEGVAAVGLLYATVRRWSGPVAGLLAGATLALTPVAALMFRFNNPDALLTLLLVAGAYCVVRATERASARWLMLAGVAVGFGFLTKMLQAFLVLPAFALVYLMAAPTGLGRRLAHVGAAGVALVVSAGWWVAIAELWPASSRPYIGGSENNSVLDLVFGYNGLGRILGGAGNGGGAGRAAAGVRAAAATPASAGPPASPGSSTTASAARSPGCCPPR</sequence>
<evidence type="ECO:0000256" key="7">
    <source>
        <dbReference type="ARBA" id="ARBA00023136"/>
    </source>
</evidence>
<feature type="transmembrane region" description="Helical" evidence="9">
    <location>
        <begin position="166"/>
        <end position="199"/>
    </location>
</feature>
<keyword evidence="5 9" id="KW-0812">Transmembrane</keyword>
<keyword evidence="4" id="KW-0808">Transferase</keyword>
<proteinExistence type="predicted"/>
<comment type="subcellular location">
    <subcellularLocation>
        <location evidence="1">Cell membrane</location>
        <topology evidence="1">Multi-pass membrane protein</topology>
    </subcellularLocation>
</comment>
<protein>
    <recommendedName>
        <fullName evidence="10">Glycosyltransferase RgtA/B/C/D-like domain-containing protein</fullName>
    </recommendedName>
</protein>
<evidence type="ECO:0000256" key="6">
    <source>
        <dbReference type="ARBA" id="ARBA00022989"/>
    </source>
</evidence>
<dbReference type="GO" id="GO:0005886">
    <property type="term" value="C:plasma membrane"/>
    <property type="evidence" value="ECO:0007669"/>
    <property type="project" value="UniProtKB-SubCell"/>
</dbReference>
<feature type="transmembrane region" description="Helical" evidence="9">
    <location>
        <begin position="116"/>
        <end position="136"/>
    </location>
</feature>
<feature type="transmembrane region" description="Helical" evidence="9">
    <location>
        <begin position="88"/>
        <end position="109"/>
    </location>
</feature>
<accession>A0A6V8KZE8</accession>
<dbReference type="Pfam" id="PF13231">
    <property type="entry name" value="PMT_2"/>
    <property type="match status" value="1"/>
</dbReference>
<feature type="transmembrane region" description="Helical" evidence="9">
    <location>
        <begin position="211"/>
        <end position="232"/>
    </location>
</feature>
<dbReference type="EMBL" id="BLPG01000001">
    <property type="protein sequence ID" value="GFJ89204.1"/>
    <property type="molecule type" value="Genomic_DNA"/>
</dbReference>
<dbReference type="InterPro" id="IPR038731">
    <property type="entry name" value="RgtA/B/C-like"/>
</dbReference>
<feature type="transmembrane region" description="Helical" evidence="9">
    <location>
        <begin position="142"/>
        <end position="159"/>
    </location>
</feature>
<feature type="domain" description="Glycosyltransferase RgtA/B/C/D-like" evidence="10">
    <location>
        <begin position="67"/>
        <end position="224"/>
    </location>
</feature>
<evidence type="ECO:0000256" key="2">
    <source>
        <dbReference type="ARBA" id="ARBA00022475"/>
    </source>
</evidence>
<keyword evidence="2" id="KW-1003">Cell membrane</keyword>
<evidence type="ECO:0000313" key="11">
    <source>
        <dbReference type="EMBL" id="GFJ89204.1"/>
    </source>
</evidence>
<evidence type="ECO:0000313" key="12">
    <source>
        <dbReference type="Proteomes" id="UP000482960"/>
    </source>
</evidence>
<dbReference type="InterPro" id="IPR050297">
    <property type="entry name" value="LipidA_mod_glycosyltrf_83"/>
</dbReference>
<evidence type="ECO:0000256" key="4">
    <source>
        <dbReference type="ARBA" id="ARBA00022679"/>
    </source>
</evidence>
<dbReference type="GO" id="GO:0010041">
    <property type="term" value="P:response to iron(III) ion"/>
    <property type="evidence" value="ECO:0007669"/>
    <property type="project" value="TreeGrafter"/>
</dbReference>